<feature type="compositionally biased region" description="Low complexity" evidence="1">
    <location>
        <begin position="392"/>
        <end position="410"/>
    </location>
</feature>
<evidence type="ECO:0000256" key="2">
    <source>
        <dbReference type="SAM" id="Phobius"/>
    </source>
</evidence>
<feature type="region of interest" description="Disordered" evidence="1">
    <location>
        <begin position="387"/>
        <end position="455"/>
    </location>
</feature>
<gene>
    <name evidence="3" type="ORF">HMPREF9134_01013</name>
</gene>
<evidence type="ECO:0008006" key="5">
    <source>
        <dbReference type="Google" id="ProtNLM"/>
    </source>
</evidence>
<comment type="caution">
    <text evidence="3">The sequence shown here is derived from an EMBL/GenBank/DDBJ whole genome shotgun (WGS) entry which is preliminary data.</text>
</comment>
<reference evidence="3 4" key="1">
    <citation type="submission" date="2012-05" db="EMBL/GenBank/DDBJ databases">
        <authorList>
            <person name="Weinstock G."/>
            <person name="Sodergren E."/>
            <person name="Lobos E.A."/>
            <person name="Fulton L."/>
            <person name="Fulton R."/>
            <person name="Courtney L."/>
            <person name="Fronick C."/>
            <person name="O'Laughlin M."/>
            <person name="Godfrey J."/>
            <person name="Wilson R.M."/>
            <person name="Miner T."/>
            <person name="Farmer C."/>
            <person name="Delehaunty K."/>
            <person name="Cordes M."/>
            <person name="Minx P."/>
            <person name="Tomlinson C."/>
            <person name="Chen J."/>
            <person name="Wollam A."/>
            <person name="Pepin K.H."/>
            <person name="Bhonagiri V."/>
            <person name="Zhang X."/>
            <person name="Suruliraj S."/>
            <person name="Warren W."/>
            <person name="Mitreva M."/>
            <person name="Mardis E.R."/>
            <person name="Wilson R.K."/>
        </authorList>
    </citation>
    <scope>NUCLEOTIDE SEQUENCE [LARGE SCALE GENOMIC DNA]</scope>
    <source>
        <strain evidence="3 4">F0037</strain>
    </source>
</reference>
<organism evidence="3 4">
    <name type="scientific">Porphyromonas catoniae F0037</name>
    <dbReference type="NCBI Taxonomy" id="1127696"/>
    <lineage>
        <taxon>Bacteria</taxon>
        <taxon>Pseudomonadati</taxon>
        <taxon>Bacteroidota</taxon>
        <taxon>Bacteroidia</taxon>
        <taxon>Bacteroidales</taxon>
        <taxon>Porphyromonadaceae</taxon>
        <taxon>Porphyromonas</taxon>
    </lineage>
</organism>
<dbReference type="RefSeq" id="WP_005469501.1">
    <property type="nucleotide sequence ID" value="NZ_KB291047.1"/>
</dbReference>
<keyword evidence="2" id="KW-0472">Membrane</keyword>
<feature type="region of interest" description="Disordered" evidence="1">
    <location>
        <begin position="209"/>
        <end position="290"/>
    </location>
</feature>
<dbReference type="PATRIC" id="fig|1127696.3.peg.919"/>
<name>L1ND76_9PORP</name>
<dbReference type="Proteomes" id="UP000010408">
    <property type="component" value="Unassembled WGS sequence"/>
</dbReference>
<feature type="transmembrane region" description="Helical" evidence="2">
    <location>
        <begin position="360"/>
        <end position="381"/>
    </location>
</feature>
<dbReference type="HOGENOM" id="CLU_595603_0_0_10"/>
<feature type="compositionally biased region" description="Low complexity" evidence="1">
    <location>
        <begin position="429"/>
        <end position="451"/>
    </location>
</feature>
<dbReference type="STRING" id="1127696.HMPREF9134_01013"/>
<evidence type="ECO:0000256" key="1">
    <source>
        <dbReference type="SAM" id="MobiDB-lite"/>
    </source>
</evidence>
<proteinExistence type="predicted"/>
<evidence type="ECO:0000313" key="4">
    <source>
        <dbReference type="Proteomes" id="UP000010408"/>
    </source>
</evidence>
<keyword evidence="2" id="KW-1133">Transmembrane helix</keyword>
<keyword evidence="2" id="KW-0812">Transmembrane</keyword>
<evidence type="ECO:0000313" key="3">
    <source>
        <dbReference type="EMBL" id="EKY01293.1"/>
    </source>
</evidence>
<accession>L1ND76</accession>
<feature type="compositionally biased region" description="Acidic residues" evidence="1">
    <location>
        <begin position="248"/>
        <end position="257"/>
    </location>
</feature>
<protein>
    <recommendedName>
        <fullName evidence="5">LysM domain protein</fullName>
    </recommendedName>
</protein>
<feature type="compositionally biased region" description="Basic and acidic residues" evidence="1">
    <location>
        <begin position="225"/>
        <end position="234"/>
    </location>
</feature>
<sequence length="534" mass="58754">MLQEELWTVRLAKASSLHPSSSQQLWQALATQIEQRLLLGAEVAFPCIGVFTLRQEGEFLAQLPDGSRYLVPPRLSLDLRWEKRGREESTIPLTFLIEALVNSTKLRGEVIEVWLKAIPTLWEELMREGGSVAWPRLGLFHTVSGNASSTSSGYTFTPLSVFAEALNKPFSMFVPVEVAHEGQGKDLKICEVTSLEVLGEIDPITLLASTPSSEVQAERVEEDSLERAQEKPEESTELASSDSTPLAELEEEKEEEAPTIQASSDPTPQAELEEEKEVEAPTIQASSNPTLQIELEEEKEIEAPAVQTSSDPISQIEPEEEGKVEVVAEATTPVIPPVSSVYVTTPTATSSSRKSRSGCYIWLIVAMLLLIGAILVIFFLNNQQKNKDEAKPLPSKPTQQTTPTTVIPTAEPREKDSLMIQADSSSGTASDALASTPAPAPPSASKAQPASNEETEVVRIQAGDRLTRFSLRKYGHKAFWVYIYEENRSRIKDPDNIPIGTTITLPQALKYKIDARDTNSVNRALILQRSIKNK</sequence>
<dbReference type="AlphaFoldDB" id="L1ND76"/>
<dbReference type="EMBL" id="AMEQ01000027">
    <property type="protein sequence ID" value="EKY01293.1"/>
    <property type="molecule type" value="Genomic_DNA"/>
</dbReference>
<dbReference type="eggNOG" id="COG1652">
    <property type="taxonomic scope" value="Bacteria"/>
</dbReference>